<proteinExistence type="predicted"/>
<gene>
    <name evidence="1" type="ORF">SAMN04488132_11084</name>
</gene>
<organism evidence="1 2">
    <name type="scientific">Sediminibacterium ginsengisoli</name>
    <dbReference type="NCBI Taxonomy" id="413434"/>
    <lineage>
        <taxon>Bacteria</taxon>
        <taxon>Pseudomonadati</taxon>
        <taxon>Bacteroidota</taxon>
        <taxon>Chitinophagia</taxon>
        <taxon>Chitinophagales</taxon>
        <taxon>Chitinophagaceae</taxon>
        <taxon>Sediminibacterium</taxon>
    </lineage>
</organism>
<accession>A0A1T4R3F3</accession>
<dbReference type="EMBL" id="FUWH01000010">
    <property type="protein sequence ID" value="SKA10158.1"/>
    <property type="molecule type" value="Genomic_DNA"/>
</dbReference>
<dbReference type="STRING" id="413434.SAMN04488132_11084"/>
<dbReference type="AlphaFoldDB" id="A0A1T4R3F3"/>
<sequence length="396" mass="44759">MYPTWLKVIVCSCLLVCVIQLRAGDSLVMRKLLQRIEQLQVKDNSVFPAGSFPSYRTYALNKDRQKADVNPFFTGLIAFTLREIQADLSPGLQEAAARIIGNTLPAFGKFRNRTGRPTYNFWPTDTPAIFPNGGWLNLFNRSQALPDDLDDTGIILMATAADSAAAAKAHDIMQEFTNNGKRPVKNTFSKYRKIGAYSTWFGKKMPVDFDICVLSNVLYMVQHYRLRWTAADSASLELITNIIADKKHTEAPSYVSPHYGSIPIILYHISRLMLAAPLPALEKYRPQLIAEAKTYLAHTKNFADQVLLGTTLLRWGVQSDTSWTHITTSFHRLVEDESFSFFIANMASMLPDPLKKWLGSTGAGKFYYYCPAYNNLLLLEYLALQKRMALTLRKTQ</sequence>
<dbReference type="Proteomes" id="UP000190888">
    <property type="component" value="Unassembled WGS sequence"/>
</dbReference>
<evidence type="ECO:0000313" key="2">
    <source>
        <dbReference type="Proteomes" id="UP000190888"/>
    </source>
</evidence>
<evidence type="ECO:0000313" key="1">
    <source>
        <dbReference type="EMBL" id="SKA10158.1"/>
    </source>
</evidence>
<keyword evidence="2" id="KW-1185">Reference proteome</keyword>
<dbReference type="RefSeq" id="WP_078832330.1">
    <property type="nucleotide sequence ID" value="NZ_FUWH01000010.1"/>
</dbReference>
<reference evidence="1 2" key="1">
    <citation type="submission" date="2017-02" db="EMBL/GenBank/DDBJ databases">
        <authorList>
            <person name="Peterson S.W."/>
        </authorList>
    </citation>
    <scope>NUCLEOTIDE SEQUENCE [LARGE SCALE GENOMIC DNA]</scope>
    <source>
        <strain evidence="1 2">DSM 22335</strain>
    </source>
</reference>
<dbReference type="OrthoDB" id="1116847at2"/>
<name>A0A1T4R3F3_9BACT</name>
<protein>
    <submittedName>
        <fullName evidence="1">Uncharacterized protein</fullName>
    </submittedName>
</protein>